<evidence type="ECO:0000313" key="2">
    <source>
        <dbReference type="Proteomes" id="UP000054621"/>
    </source>
</evidence>
<proteinExistence type="predicted"/>
<dbReference type="GO" id="GO:0008168">
    <property type="term" value="F:methyltransferase activity"/>
    <property type="evidence" value="ECO:0007669"/>
    <property type="project" value="UniProtKB-KW"/>
</dbReference>
<keyword evidence="1" id="KW-0489">Methyltransferase</keyword>
<dbReference type="RefSeq" id="WP_081779109.1">
    <property type="nucleotide sequence ID" value="NZ_CAAAJE010000002.1"/>
</dbReference>
<dbReference type="eggNOG" id="COG2226">
    <property type="taxonomic scope" value="Bacteria"/>
</dbReference>
<evidence type="ECO:0000313" key="1">
    <source>
        <dbReference type="EMBL" id="KTD58296.1"/>
    </source>
</evidence>
<dbReference type="Proteomes" id="UP000054621">
    <property type="component" value="Unassembled WGS sequence"/>
</dbReference>
<dbReference type="AlphaFoldDB" id="A0A0W0YN35"/>
<protein>
    <submittedName>
        <fullName evidence="1">Methyltransferase</fullName>
    </submittedName>
</protein>
<reference evidence="1 2" key="1">
    <citation type="submission" date="2015-11" db="EMBL/GenBank/DDBJ databases">
        <title>Genomic analysis of 38 Legionella species identifies large and diverse effector repertoires.</title>
        <authorList>
            <person name="Burstein D."/>
            <person name="Amaro F."/>
            <person name="Zusman T."/>
            <person name="Lifshitz Z."/>
            <person name="Cohen O."/>
            <person name="Gilbert J.A."/>
            <person name="Pupko T."/>
            <person name="Shuman H.A."/>
            <person name="Segal G."/>
        </authorList>
    </citation>
    <scope>NUCLEOTIDE SEQUENCE [LARGE SCALE GENOMIC DNA]</scope>
    <source>
        <strain evidence="1 2">Mt.St.Helens-4</strain>
    </source>
</reference>
<name>A0A0W0YN35_9GAMM</name>
<dbReference type="CDD" id="cd02440">
    <property type="entry name" value="AdoMet_MTases"/>
    <property type="match status" value="1"/>
</dbReference>
<dbReference type="EMBL" id="LNYV01000013">
    <property type="protein sequence ID" value="KTD58296.1"/>
    <property type="molecule type" value="Genomic_DNA"/>
</dbReference>
<comment type="caution">
    <text evidence="1">The sequence shown here is derived from an EMBL/GenBank/DDBJ whole genome shotgun (WGS) entry which is preliminary data.</text>
</comment>
<dbReference type="PATRIC" id="fig|28087.4.peg.964"/>
<keyword evidence="1" id="KW-0808">Transferase</keyword>
<dbReference type="STRING" id="28087.Lsai_0903"/>
<dbReference type="InterPro" id="IPR029063">
    <property type="entry name" value="SAM-dependent_MTases_sf"/>
</dbReference>
<dbReference type="Gene3D" id="3.40.50.150">
    <property type="entry name" value="Vaccinia Virus protein VP39"/>
    <property type="match status" value="1"/>
</dbReference>
<dbReference type="OrthoDB" id="9810247at2"/>
<dbReference type="PANTHER" id="PTHR43861">
    <property type="entry name" value="TRANS-ACONITATE 2-METHYLTRANSFERASE-RELATED"/>
    <property type="match status" value="1"/>
</dbReference>
<sequence>MKKCLSCSNFYPSNVSLCQYCEWAPELIDGFCAFSPQFAQKDSGFKVSHFAQLAQLEANNFWFRTRNKLIIWALNQYCPVFQSFFEIGCGTGYVLSGIADAFPGRQYKGGELFIDGLSFAATRQNTPMEFMQMDARHIPFVDEFDVIGAFDVLEHIQEDMEVLLQMNQALKPNGLLLLTVPQHQWLWSNADKAACHVRRYSAKNLHDKIQKAGFKILRSTSFVFFLLPLMIASRFKQKLPKKNEDPYKELRLSPWLNAVFEKILEVEVQMIRKGLNFSLGGSRLIVAKK</sequence>
<accession>A0A0W0YN35</accession>
<dbReference type="GO" id="GO:0032259">
    <property type="term" value="P:methylation"/>
    <property type="evidence" value="ECO:0007669"/>
    <property type="project" value="UniProtKB-KW"/>
</dbReference>
<organism evidence="1 2">
    <name type="scientific">Legionella sainthelensi</name>
    <dbReference type="NCBI Taxonomy" id="28087"/>
    <lineage>
        <taxon>Bacteria</taxon>
        <taxon>Pseudomonadati</taxon>
        <taxon>Pseudomonadota</taxon>
        <taxon>Gammaproteobacteria</taxon>
        <taxon>Legionellales</taxon>
        <taxon>Legionellaceae</taxon>
        <taxon>Legionella</taxon>
    </lineage>
</organism>
<gene>
    <name evidence="1" type="ORF">Lsai_0903</name>
</gene>
<dbReference type="SUPFAM" id="SSF53335">
    <property type="entry name" value="S-adenosyl-L-methionine-dependent methyltransferases"/>
    <property type="match status" value="1"/>
</dbReference>
<dbReference type="Pfam" id="PF13489">
    <property type="entry name" value="Methyltransf_23"/>
    <property type="match status" value="1"/>
</dbReference>